<feature type="region of interest" description="Disordered" evidence="1">
    <location>
        <begin position="31"/>
        <end position="92"/>
    </location>
</feature>
<reference evidence="2 3" key="1">
    <citation type="submission" date="2018-02" db="EMBL/GenBank/DDBJ databases">
        <title>The genomes of Aspergillus section Nigri reveals drivers in fungal speciation.</title>
        <authorList>
            <consortium name="DOE Joint Genome Institute"/>
            <person name="Vesth T.C."/>
            <person name="Nybo J."/>
            <person name="Theobald S."/>
            <person name="Brandl J."/>
            <person name="Frisvad J.C."/>
            <person name="Nielsen K.F."/>
            <person name="Lyhne E.K."/>
            <person name="Kogle M.E."/>
            <person name="Kuo A."/>
            <person name="Riley R."/>
            <person name="Clum A."/>
            <person name="Nolan M."/>
            <person name="Lipzen A."/>
            <person name="Salamov A."/>
            <person name="Henrissat B."/>
            <person name="Wiebenga A."/>
            <person name="De vries R.P."/>
            <person name="Grigoriev I.V."/>
            <person name="Mortensen U.H."/>
            <person name="Andersen M.R."/>
            <person name="Baker S.E."/>
        </authorList>
    </citation>
    <scope>NUCLEOTIDE SEQUENCE [LARGE SCALE GENOMIC DNA]</scope>
    <source>
        <strain evidence="2 3">CBS 707.79</strain>
    </source>
</reference>
<evidence type="ECO:0000256" key="1">
    <source>
        <dbReference type="SAM" id="MobiDB-lite"/>
    </source>
</evidence>
<accession>A0A319CVI2</accession>
<dbReference type="AlphaFoldDB" id="A0A319CVI2"/>
<name>A0A319CVI2_9EURO</name>
<protein>
    <submittedName>
        <fullName evidence="2">Uncharacterized protein</fullName>
    </submittedName>
</protein>
<evidence type="ECO:0000313" key="3">
    <source>
        <dbReference type="Proteomes" id="UP000247810"/>
    </source>
</evidence>
<evidence type="ECO:0000313" key="2">
    <source>
        <dbReference type="EMBL" id="PYH88810.1"/>
    </source>
</evidence>
<keyword evidence="3" id="KW-1185">Reference proteome</keyword>
<proteinExistence type="predicted"/>
<gene>
    <name evidence="2" type="ORF">BO71DRAFT_125268</name>
</gene>
<sequence>MYSTDNTDYATGRHPHPGQMHTLLHRTVIGRGQGEGPPRDVGAVYVGQPCPAPKAPRPRDRHPQQAGRKAVPKSMGEKAILSPSSRERSNAIPHQSCDLRMYPLGSLSAIRLHIVGMSSACRRHWFPIECMGPSSYKAIDTWRSG</sequence>
<dbReference type="EMBL" id="KZ826064">
    <property type="protein sequence ID" value="PYH88810.1"/>
    <property type="molecule type" value="Genomic_DNA"/>
</dbReference>
<dbReference type="VEuPathDB" id="FungiDB:BO71DRAFT_125268"/>
<dbReference type="Proteomes" id="UP000247810">
    <property type="component" value="Unassembled WGS sequence"/>
</dbReference>
<organism evidence="2 3">
    <name type="scientific">Aspergillus ellipticus CBS 707.79</name>
    <dbReference type="NCBI Taxonomy" id="1448320"/>
    <lineage>
        <taxon>Eukaryota</taxon>
        <taxon>Fungi</taxon>
        <taxon>Dikarya</taxon>
        <taxon>Ascomycota</taxon>
        <taxon>Pezizomycotina</taxon>
        <taxon>Eurotiomycetes</taxon>
        <taxon>Eurotiomycetidae</taxon>
        <taxon>Eurotiales</taxon>
        <taxon>Aspergillaceae</taxon>
        <taxon>Aspergillus</taxon>
        <taxon>Aspergillus subgen. Circumdati</taxon>
    </lineage>
</organism>